<evidence type="ECO:0000256" key="7">
    <source>
        <dbReference type="ARBA" id="ARBA00022927"/>
    </source>
</evidence>
<feature type="domain" description="Type II/III secretion system secretin-like" evidence="13">
    <location>
        <begin position="434"/>
        <end position="595"/>
    </location>
</feature>
<evidence type="ECO:0000256" key="9">
    <source>
        <dbReference type="ARBA" id="ARBA00023237"/>
    </source>
</evidence>
<evidence type="ECO:0000256" key="5">
    <source>
        <dbReference type="ARBA" id="ARBA00022692"/>
    </source>
</evidence>
<reference evidence="16 17" key="1">
    <citation type="submission" date="2020-04" db="EMBL/GenBank/DDBJ databases">
        <authorList>
            <person name="Yoon J."/>
        </authorList>
    </citation>
    <scope>NUCLEOTIDE SEQUENCE [LARGE SCALE GENOMIC DNA]</scope>
    <source>
        <strain evidence="16 17">KMU-166</strain>
    </source>
</reference>
<dbReference type="PRINTS" id="PR00811">
    <property type="entry name" value="BCTERIALGSPD"/>
</dbReference>
<gene>
    <name evidence="16" type="primary">gspD</name>
    <name evidence="16" type="ORF">HCU74_05350</name>
</gene>
<dbReference type="PANTHER" id="PTHR30332">
    <property type="entry name" value="PROBABLE GENERAL SECRETION PATHWAY PROTEIN D"/>
    <property type="match status" value="1"/>
</dbReference>
<keyword evidence="5" id="KW-0812">Transmembrane</keyword>
<dbReference type="NCBIfam" id="TIGR02517">
    <property type="entry name" value="type_II_gspD"/>
    <property type="match status" value="1"/>
</dbReference>
<sequence>MKTILPRFVLLLTLCMGASTIALAERFALDMQNVDIGEFIDTVAKLTGKTIVVDSRVKGKVSVQSHRKLDADELYQIFLLQLGVEGYSAVEVGDGLLKVIPNQAAKIEGIEVQGSRSSLGRSESIITRIAQVENADADELVKSLRPLVDNKVGVITSYADANIVLITDRESNVRRLMAIIDSVNSVDSQLMETVVLRNSSAEEVERVLNKVLSQQTRKRGASKPVVAADPRTNTLILFGDDEARSYLRQLVADLDSEVSSQSNIRVQYLKYAKAKDLAPVLKSISETILKEDQNAGKAAGAGSSLINIEAHEQTNSIVMSGSPHIINDLEKVIRDLDIRRAQVLVEAIIIEVTDNKAKELGVQWLFRGADDGSTPAGAINFGGGASGTSGTPGIISLLAGGDTAIAAASGLRGAAIGVGKITDGFSFATLLSAIANDSESNILSTPSLLTLDNEEASILVGQEIPVITGSTASSTNNNPFQTIERQEVGIKLIVTPQINDGDAVQLGIEQEVSSLSPATSAADIITNKRTIKTAVLVNDGATIVLGGLIDDQVNEQSAKVPLLGDIPILGRLFRADNSSTTKRNLMVFIRPTIVRDQATLSELSGRKYNYIRAEQLAKAEAGINLFPFTELAVLPEWTGMDPSPPNLLPKKRVPPPMAPAEKAREKEVEKLEREAEQASPPPAGPQSMNNLDQGADTAATGPGDNADSAGEETLKPNLSWYQQDCSGFNAASDSCRVFG</sequence>
<keyword evidence="9" id="KW-0998">Cell outer membrane</keyword>
<dbReference type="InterPro" id="IPR005644">
    <property type="entry name" value="NolW-like"/>
</dbReference>
<evidence type="ECO:0000259" key="15">
    <source>
        <dbReference type="Pfam" id="PF21305"/>
    </source>
</evidence>
<dbReference type="InterPro" id="IPR004846">
    <property type="entry name" value="T2SS/T3SS_dom"/>
</dbReference>
<keyword evidence="7" id="KW-0653">Protein transport</keyword>
<evidence type="ECO:0000256" key="3">
    <source>
        <dbReference type="ARBA" id="ARBA00022448"/>
    </source>
</evidence>
<evidence type="ECO:0000256" key="6">
    <source>
        <dbReference type="ARBA" id="ARBA00022729"/>
    </source>
</evidence>
<name>A0ABX1GD18_9GAMM</name>
<dbReference type="InterPro" id="IPR049371">
    <property type="entry name" value="GspD-like_N0"/>
</dbReference>
<dbReference type="InterPro" id="IPR013356">
    <property type="entry name" value="T2SS_GspD"/>
</dbReference>
<evidence type="ECO:0000256" key="12">
    <source>
        <dbReference type="SAM" id="SignalP"/>
    </source>
</evidence>
<dbReference type="EMBL" id="JAAWWK010000002">
    <property type="protein sequence ID" value="NKI16845.1"/>
    <property type="molecule type" value="Genomic_DNA"/>
</dbReference>
<feature type="domain" description="NolW-like" evidence="14">
    <location>
        <begin position="127"/>
        <end position="182"/>
    </location>
</feature>
<proteinExistence type="inferred from homology"/>
<keyword evidence="4" id="KW-1134">Transmembrane beta strand</keyword>
<keyword evidence="8" id="KW-0472">Membrane</keyword>
<dbReference type="Pfam" id="PF21305">
    <property type="entry name" value="type_II_gspD_N0"/>
    <property type="match status" value="1"/>
</dbReference>
<organism evidence="16 17">
    <name type="scientific">Spongiibacter thalassae</name>
    <dbReference type="NCBI Taxonomy" id="2721624"/>
    <lineage>
        <taxon>Bacteria</taxon>
        <taxon>Pseudomonadati</taxon>
        <taxon>Pseudomonadota</taxon>
        <taxon>Gammaproteobacteria</taxon>
        <taxon>Cellvibrionales</taxon>
        <taxon>Spongiibacteraceae</taxon>
        <taxon>Spongiibacter</taxon>
    </lineage>
</organism>
<comment type="subcellular location">
    <subcellularLocation>
        <location evidence="1 10">Cell outer membrane</location>
    </subcellularLocation>
</comment>
<accession>A0ABX1GD18</accession>
<comment type="similarity">
    <text evidence="2">Belongs to the bacterial secretin family. GSP D subfamily.</text>
</comment>
<dbReference type="Proteomes" id="UP000765845">
    <property type="component" value="Unassembled WGS sequence"/>
</dbReference>
<keyword evidence="3 10" id="KW-0813">Transport</keyword>
<keyword evidence="17" id="KW-1185">Reference proteome</keyword>
<evidence type="ECO:0000313" key="17">
    <source>
        <dbReference type="Proteomes" id="UP000765845"/>
    </source>
</evidence>
<feature type="compositionally biased region" description="Basic and acidic residues" evidence="11">
    <location>
        <begin position="661"/>
        <end position="676"/>
    </location>
</feature>
<evidence type="ECO:0000256" key="8">
    <source>
        <dbReference type="ARBA" id="ARBA00023136"/>
    </source>
</evidence>
<evidence type="ECO:0000256" key="4">
    <source>
        <dbReference type="ARBA" id="ARBA00022452"/>
    </source>
</evidence>
<evidence type="ECO:0000259" key="14">
    <source>
        <dbReference type="Pfam" id="PF03958"/>
    </source>
</evidence>
<evidence type="ECO:0000256" key="2">
    <source>
        <dbReference type="ARBA" id="ARBA00006980"/>
    </source>
</evidence>
<dbReference type="RefSeq" id="WP_168449391.1">
    <property type="nucleotide sequence ID" value="NZ_JAAWWK010000002.1"/>
</dbReference>
<feature type="signal peptide" evidence="12">
    <location>
        <begin position="1"/>
        <end position="24"/>
    </location>
</feature>
<dbReference type="Pfam" id="PF00263">
    <property type="entry name" value="Secretin"/>
    <property type="match status" value="1"/>
</dbReference>
<feature type="domain" description="NolW-like" evidence="14">
    <location>
        <begin position="265"/>
        <end position="342"/>
    </location>
</feature>
<evidence type="ECO:0000256" key="10">
    <source>
        <dbReference type="RuleBase" id="RU004004"/>
    </source>
</evidence>
<evidence type="ECO:0000256" key="11">
    <source>
        <dbReference type="SAM" id="MobiDB-lite"/>
    </source>
</evidence>
<dbReference type="Pfam" id="PF03958">
    <property type="entry name" value="Secretin_N"/>
    <property type="match status" value="3"/>
</dbReference>
<comment type="caution">
    <text evidence="16">The sequence shown here is derived from an EMBL/GenBank/DDBJ whole genome shotgun (WGS) entry which is preliminary data.</text>
</comment>
<dbReference type="InterPro" id="IPR001775">
    <property type="entry name" value="GspD/PilQ"/>
</dbReference>
<feature type="domain" description="NolW-like" evidence="14">
    <location>
        <begin position="192"/>
        <end position="257"/>
    </location>
</feature>
<protein>
    <submittedName>
        <fullName evidence="16">Type II secretion system secretin GspD</fullName>
    </submittedName>
</protein>
<dbReference type="InterPro" id="IPR050810">
    <property type="entry name" value="Bact_Secretion_Sys_Channel"/>
</dbReference>
<feature type="chain" id="PRO_5047150763" evidence="12">
    <location>
        <begin position="25"/>
        <end position="739"/>
    </location>
</feature>
<dbReference type="InterPro" id="IPR038591">
    <property type="entry name" value="NolW-like_sf"/>
</dbReference>
<dbReference type="PANTHER" id="PTHR30332:SF24">
    <property type="entry name" value="SECRETIN GSPD-RELATED"/>
    <property type="match status" value="1"/>
</dbReference>
<evidence type="ECO:0000313" key="16">
    <source>
        <dbReference type="EMBL" id="NKI16845.1"/>
    </source>
</evidence>
<feature type="domain" description="GspD-like N0" evidence="15">
    <location>
        <begin position="29"/>
        <end position="99"/>
    </location>
</feature>
<evidence type="ECO:0000259" key="13">
    <source>
        <dbReference type="Pfam" id="PF00263"/>
    </source>
</evidence>
<keyword evidence="6 12" id="KW-0732">Signal</keyword>
<evidence type="ECO:0000256" key="1">
    <source>
        <dbReference type="ARBA" id="ARBA00004442"/>
    </source>
</evidence>
<dbReference type="Gene3D" id="3.30.1370.120">
    <property type="match status" value="3"/>
</dbReference>
<feature type="region of interest" description="Disordered" evidence="11">
    <location>
        <begin position="644"/>
        <end position="714"/>
    </location>
</feature>